<protein>
    <submittedName>
        <fullName evidence="4">Serine/threonine-protein phosphatase</fullName>
    </submittedName>
</protein>
<accession>A0A8J7S8Y3</accession>
<dbReference type="Gene3D" id="3.60.40.10">
    <property type="entry name" value="PPM-type phosphatase domain"/>
    <property type="match status" value="1"/>
</dbReference>
<proteinExistence type="predicted"/>
<evidence type="ECO:0000256" key="1">
    <source>
        <dbReference type="ARBA" id="ARBA00022801"/>
    </source>
</evidence>
<keyword evidence="2" id="KW-0812">Transmembrane</keyword>
<comment type="caution">
    <text evidence="4">The sequence shown here is derived from an EMBL/GenBank/DDBJ whole genome shotgun (WGS) entry which is preliminary data.</text>
</comment>
<dbReference type="InterPro" id="IPR036457">
    <property type="entry name" value="PPM-type-like_dom_sf"/>
</dbReference>
<dbReference type="AlphaFoldDB" id="A0A8J7S8Y3"/>
<dbReference type="InterPro" id="IPR001932">
    <property type="entry name" value="PPM-type_phosphatase-like_dom"/>
</dbReference>
<dbReference type="GO" id="GO:0016791">
    <property type="term" value="F:phosphatase activity"/>
    <property type="evidence" value="ECO:0007669"/>
    <property type="project" value="TreeGrafter"/>
</dbReference>
<dbReference type="Proteomes" id="UP000673975">
    <property type="component" value="Unassembled WGS sequence"/>
</dbReference>
<keyword evidence="1" id="KW-0378">Hydrolase</keyword>
<keyword evidence="5" id="KW-1185">Reference proteome</keyword>
<keyword evidence="2" id="KW-1133">Transmembrane helix</keyword>
<dbReference type="PANTHER" id="PTHR43156:SF2">
    <property type="entry name" value="STAGE II SPORULATION PROTEIN E"/>
    <property type="match status" value="1"/>
</dbReference>
<evidence type="ECO:0000313" key="5">
    <source>
        <dbReference type="Proteomes" id="UP000673975"/>
    </source>
</evidence>
<evidence type="ECO:0000313" key="4">
    <source>
        <dbReference type="EMBL" id="MBP3192503.1"/>
    </source>
</evidence>
<dbReference type="PANTHER" id="PTHR43156">
    <property type="entry name" value="STAGE II SPORULATION PROTEIN E-RELATED"/>
    <property type="match status" value="1"/>
</dbReference>
<gene>
    <name evidence="4" type="ORF">NATSA_07495</name>
</gene>
<dbReference type="SUPFAM" id="SSF81606">
    <property type="entry name" value="PP2C-like"/>
    <property type="match status" value="1"/>
</dbReference>
<dbReference type="Pfam" id="PF07228">
    <property type="entry name" value="SpoIIE"/>
    <property type="match status" value="1"/>
</dbReference>
<feature type="transmembrane region" description="Helical" evidence="2">
    <location>
        <begin position="81"/>
        <end position="97"/>
    </location>
</feature>
<evidence type="ECO:0000256" key="2">
    <source>
        <dbReference type="SAM" id="Phobius"/>
    </source>
</evidence>
<reference evidence="4" key="1">
    <citation type="submission" date="2021-02" db="EMBL/GenBank/DDBJ databases">
        <title>Natronogracilivirga saccharolytica gen. nov. sp. nov. a new anaerobic, haloalkiliphilic carbohydrate-fermenting bacterium from soda lake and proposing of Cyclonatronumiaceae fam. nov. in the phylum Balneolaeota.</title>
        <authorList>
            <person name="Zhilina T.N."/>
            <person name="Sorokin D.Y."/>
            <person name="Zavarzina D.G."/>
            <person name="Toshchakov S.V."/>
            <person name="Kublanov I.V."/>
        </authorList>
    </citation>
    <scope>NUCLEOTIDE SEQUENCE</scope>
    <source>
        <strain evidence="4">Z-1702</strain>
    </source>
</reference>
<dbReference type="SMART" id="SM00331">
    <property type="entry name" value="PP2C_SIG"/>
    <property type="match status" value="1"/>
</dbReference>
<organism evidence="4 5">
    <name type="scientific">Natronogracilivirga saccharolytica</name>
    <dbReference type="NCBI Taxonomy" id="2812953"/>
    <lineage>
        <taxon>Bacteria</taxon>
        <taxon>Pseudomonadati</taxon>
        <taxon>Balneolota</taxon>
        <taxon>Balneolia</taxon>
        <taxon>Balneolales</taxon>
        <taxon>Cyclonatronaceae</taxon>
        <taxon>Natronogracilivirga</taxon>
    </lineage>
</organism>
<dbReference type="RefSeq" id="WP_210511398.1">
    <property type="nucleotide sequence ID" value="NZ_JAFIDN010000004.1"/>
</dbReference>
<dbReference type="EMBL" id="JAFIDN010000004">
    <property type="protein sequence ID" value="MBP3192503.1"/>
    <property type="molecule type" value="Genomic_DNA"/>
</dbReference>
<name>A0A8J7S8Y3_9BACT</name>
<dbReference type="InterPro" id="IPR052016">
    <property type="entry name" value="Bact_Sigma-Reg"/>
</dbReference>
<sequence length="389" mass="43399">MSLENETRQKFERTRTFYREYTRDMTAERIGRELHDDSRRLMELYYDAVGVSRESADKKQPPVRVFKLISSLLSRLTPGRRLALGLSFVGFAIYFVGTGPVAALLLPVSIITLVLLLLLELLEKSDVKREIDLAKDIQISLLPSSNIKLDDLEFASFASTASDVGGDYVDVIHSPGGTYYIIADVSGKGLSAALYMVRLQALVHLITEKFEPEPKELFMHLNDYIKSGKKDKTFVTACAAFFPSDGSPVKICRAGHNPPLFYLAARDTISELRSSGLALGMSQTGVLEKNLKQIQVTMRPGDKLLFYTDGLTEARNENKEQYGDHRLVQLLELYGSLNATTILNKIQISAEEFISGEKLCDDITFTCIQKHPSPVMQPPDAEETAETES</sequence>
<keyword evidence="2" id="KW-0472">Membrane</keyword>
<feature type="domain" description="PPM-type phosphatase" evidence="3">
    <location>
        <begin position="149"/>
        <end position="370"/>
    </location>
</feature>
<evidence type="ECO:0000259" key="3">
    <source>
        <dbReference type="SMART" id="SM00331"/>
    </source>
</evidence>